<dbReference type="AlphaFoldDB" id="A0AAP3E812"/>
<evidence type="ECO:0000256" key="1">
    <source>
        <dbReference type="SAM" id="Phobius"/>
    </source>
</evidence>
<feature type="transmembrane region" description="Helical" evidence="1">
    <location>
        <begin position="125"/>
        <end position="144"/>
    </location>
</feature>
<evidence type="ECO:0000313" key="2">
    <source>
        <dbReference type="EMBL" id="MCU4753477.1"/>
    </source>
</evidence>
<proteinExistence type="predicted"/>
<keyword evidence="1" id="KW-1133">Transmembrane helix</keyword>
<evidence type="ECO:0000313" key="3">
    <source>
        <dbReference type="Proteomes" id="UP001321047"/>
    </source>
</evidence>
<dbReference type="RefSeq" id="WP_342809794.1">
    <property type="nucleotide sequence ID" value="NZ_JAOPJZ010000017.1"/>
</dbReference>
<reference evidence="2 3" key="1">
    <citation type="submission" date="2022-09" db="EMBL/GenBank/DDBJ databases">
        <title>Enrichment on poylsaccharides allowed isolation of novel metabolic and taxonomic groups of Haloarchaea.</title>
        <authorList>
            <person name="Sorokin D.Y."/>
            <person name="Elcheninov A.G."/>
            <person name="Khizhniak T.V."/>
            <person name="Kolganova T.V."/>
            <person name="Kublanov I.V."/>
        </authorList>
    </citation>
    <scope>NUCLEOTIDE SEQUENCE [LARGE SCALE GENOMIC DNA]</scope>
    <source>
        <strain evidence="2 3">AArc-curdl1</strain>
    </source>
</reference>
<organism evidence="2 3">
    <name type="scientific">Natronosalvus hydrolyticus</name>
    <dbReference type="NCBI Taxonomy" id="2979988"/>
    <lineage>
        <taxon>Archaea</taxon>
        <taxon>Methanobacteriati</taxon>
        <taxon>Methanobacteriota</taxon>
        <taxon>Stenosarchaea group</taxon>
        <taxon>Halobacteria</taxon>
        <taxon>Halobacteriales</taxon>
        <taxon>Natrialbaceae</taxon>
        <taxon>Natronosalvus</taxon>
    </lineage>
</organism>
<dbReference type="Proteomes" id="UP001321047">
    <property type="component" value="Unassembled WGS sequence"/>
</dbReference>
<name>A0AAP3E812_9EURY</name>
<gene>
    <name evidence="2" type="ORF">OB919_16045</name>
</gene>
<protein>
    <submittedName>
        <fullName evidence="2">Uncharacterized protein</fullName>
    </submittedName>
</protein>
<comment type="caution">
    <text evidence="2">The sequence shown here is derived from an EMBL/GenBank/DDBJ whole genome shotgun (WGS) entry which is preliminary data.</text>
</comment>
<sequence length="158" mass="17460">MGEDDRVGGLGSTEEHCKMLRNRGLDDLAGFYEWFEANTKVENGDVVELPLEKLDQQDYFEETKALYLLNAFLLGGNWEKENPSPITDYANFPNATLRLRLLFALVGGMYIGTGLMLAAQVSWPLNALVVISGLAAGLAMLYYARYYKGDTSSGSTSK</sequence>
<keyword evidence="1" id="KW-0472">Membrane</keyword>
<dbReference type="EMBL" id="JAOPJZ010000017">
    <property type="protein sequence ID" value="MCU4753477.1"/>
    <property type="molecule type" value="Genomic_DNA"/>
</dbReference>
<keyword evidence="3" id="KW-1185">Reference proteome</keyword>
<accession>A0AAP3E812</accession>
<feature type="transmembrane region" description="Helical" evidence="1">
    <location>
        <begin position="101"/>
        <end position="119"/>
    </location>
</feature>
<keyword evidence="1" id="KW-0812">Transmembrane</keyword>